<reference evidence="8" key="1">
    <citation type="journal article" date="2021" name="Sci. Rep.">
        <title>Diploid genomic architecture of Nitzschia inconspicua, an elite biomass production diatom.</title>
        <authorList>
            <person name="Oliver A."/>
            <person name="Podell S."/>
            <person name="Pinowska A."/>
            <person name="Traller J.C."/>
            <person name="Smith S.R."/>
            <person name="McClure R."/>
            <person name="Beliaev A."/>
            <person name="Bohutskyi P."/>
            <person name="Hill E.A."/>
            <person name="Rabines A."/>
            <person name="Zheng H."/>
            <person name="Allen L.Z."/>
            <person name="Kuo A."/>
            <person name="Grigoriev I.V."/>
            <person name="Allen A.E."/>
            <person name="Hazlebeck D."/>
            <person name="Allen E.E."/>
        </authorList>
    </citation>
    <scope>NUCLEOTIDE SEQUENCE</scope>
    <source>
        <strain evidence="8">Hildebrandi</strain>
    </source>
</reference>
<feature type="transmembrane region" description="Helical" evidence="6">
    <location>
        <begin position="472"/>
        <end position="492"/>
    </location>
</feature>
<sequence length="944" mass="103195">MTQNSDKQPLLGHSTGSSYGSSRMSSGERRRTGNDDDGDDEDFKPIKDKTWSFGHRRQVATASSVVSPLMKSTTQAAVKITSPHLNKRRSDASTSAAVEENSSATKCRFKGFNYYLYCLIYAVVNVVIAVPSLFGYAAVIFNNPIFSTNMNALSKLLIFSSLVHQLGFLIFSSLPFAIGTVQDAGLIFLSTMANTIANTMIEDGHSEDEILSTTLALLCSGTALLGLVLIAMGYFKLADAVSYLPMPVVGGYLAFIGYFCVQAGTSLCISKPMMSILDWNLLFDPKNLLLAGPGLASGLVLTLTSRLATNSGVLPCVMVIIPAVFYVVLLACGASLEEAREAGWVGETSPSVPISDLLHLIDFRQVRWDLVSAIIPTWFGMVFVVSFASCLDVAAISIDMGQPLETNRELATVGICNFLSGLSLGFTGSYIFSQTIFTYRTGIHDRLIGAMIMCVYMYIVASPVNILEIAPLFFLGSALIFIGYDLMFEWLWEVRHQVFLSEYFIVWFTFISIHLVGIDFGILIGILIAICDQIFTTAQATGVNRVERRSRAVYSPEDAKLIQQNAYSTFDPQIMTLEVVGNLFFGSSLSMLNSIYDEIGLVTQGSDIRASTVRSPADPLEALSEGTPLVTEGHKTLRLTKPPKYVVLDLMSVTHLDASATRGCFLQLAKKASKKNILVCASGLSPKIDWMFRAHDVGFHTAEEEEAAKAQLLSADKKESRKIPDKILSFVTAAEALEFCETLLLRRMTGSGGSMASISDEALFEESKEHTISSVLAHFLGCSAQDAKNLDKLMDHRYHREIIFNAGQTLFTKNSTPDAFYIVLNGVVANSSAKNIQSLRQQQPVFSGAGIVKSTDTRYCKSGSGQTVATLWQMGGIFGFNDFLLDRPRTFQTVAQVDGTKVAKFTNSNMNTLKTQDPELHSLMQQVLLRASNLDLANCTCHEI</sequence>
<evidence type="ECO:0000256" key="6">
    <source>
        <dbReference type="SAM" id="Phobius"/>
    </source>
</evidence>
<dbReference type="Pfam" id="PF01740">
    <property type="entry name" value="STAS"/>
    <property type="match status" value="1"/>
</dbReference>
<evidence type="ECO:0000313" key="8">
    <source>
        <dbReference type="EMBL" id="KAG7372064.1"/>
    </source>
</evidence>
<gene>
    <name evidence="8" type="ORF">IV203_018207</name>
</gene>
<accession>A0A9K3M127</accession>
<comment type="caution">
    <text evidence="8">The sequence shown here is derived from an EMBL/GenBank/DDBJ whole genome shotgun (WGS) entry which is preliminary data.</text>
</comment>
<dbReference type="Pfam" id="PF00916">
    <property type="entry name" value="Sulfate_transp"/>
    <property type="match status" value="1"/>
</dbReference>
<keyword evidence="4 6" id="KW-0472">Membrane</keyword>
<protein>
    <submittedName>
        <fullName evidence="8">Sulfate permease family protein</fullName>
    </submittedName>
</protein>
<dbReference type="InterPro" id="IPR052706">
    <property type="entry name" value="Membrane-Transporter-like"/>
</dbReference>
<dbReference type="InterPro" id="IPR002645">
    <property type="entry name" value="STAS_dom"/>
</dbReference>
<feature type="transmembrane region" description="Helical" evidence="6">
    <location>
        <begin position="213"/>
        <end position="235"/>
    </location>
</feature>
<feature type="region of interest" description="Disordered" evidence="5">
    <location>
        <begin position="1"/>
        <end position="47"/>
    </location>
</feature>
<evidence type="ECO:0000256" key="2">
    <source>
        <dbReference type="ARBA" id="ARBA00022692"/>
    </source>
</evidence>
<keyword evidence="2 6" id="KW-0812">Transmembrane</keyword>
<keyword evidence="3 6" id="KW-1133">Transmembrane helix</keyword>
<dbReference type="EMBL" id="JAGRRH010000003">
    <property type="protein sequence ID" value="KAG7372064.1"/>
    <property type="molecule type" value="Genomic_DNA"/>
</dbReference>
<dbReference type="Proteomes" id="UP000693970">
    <property type="component" value="Unassembled WGS sequence"/>
</dbReference>
<proteinExistence type="predicted"/>
<feature type="transmembrane region" description="Helical" evidence="6">
    <location>
        <begin position="370"/>
        <end position="398"/>
    </location>
</feature>
<dbReference type="PANTHER" id="PTHR43310">
    <property type="entry name" value="SULFATE TRANSPORTER YBAR-RELATED"/>
    <property type="match status" value="1"/>
</dbReference>
<dbReference type="InterPro" id="IPR000595">
    <property type="entry name" value="cNMP-bd_dom"/>
</dbReference>
<dbReference type="CDD" id="cd00038">
    <property type="entry name" value="CAP_ED"/>
    <property type="match status" value="1"/>
</dbReference>
<reference evidence="8" key="2">
    <citation type="submission" date="2021-04" db="EMBL/GenBank/DDBJ databases">
        <authorList>
            <person name="Podell S."/>
        </authorList>
    </citation>
    <scope>NUCLEOTIDE SEQUENCE</scope>
    <source>
        <strain evidence="8">Hildebrandi</strain>
    </source>
</reference>
<feature type="transmembrane region" description="Helical" evidence="6">
    <location>
        <begin position="504"/>
        <end position="530"/>
    </location>
</feature>
<dbReference type="GO" id="GO:0016020">
    <property type="term" value="C:membrane"/>
    <property type="evidence" value="ECO:0007669"/>
    <property type="project" value="UniProtKB-SubCell"/>
</dbReference>
<feature type="transmembrane region" description="Helical" evidence="6">
    <location>
        <begin position="312"/>
        <end position="332"/>
    </location>
</feature>
<dbReference type="OrthoDB" id="409725at2759"/>
<evidence type="ECO:0000313" key="9">
    <source>
        <dbReference type="Proteomes" id="UP000693970"/>
    </source>
</evidence>
<feature type="domain" description="Cyclic nucleotide-binding" evidence="7">
    <location>
        <begin position="786"/>
        <end position="895"/>
    </location>
</feature>
<dbReference type="AlphaFoldDB" id="A0A9K3M127"/>
<name>A0A9K3M127_9STRA</name>
<feature type="compositionally biased region" description="Low complexity" evidence="5">
    <location>
        <begin position="14"/>
        <end position="25"/>
    </location>
</feature>
<feature type="transmembrane region" description="Helical" evidence="6">
    <location>
        <begin position="447"/>
        <end position="466"/>
    </location>
</feature>
<keyword evidence="9" id="KW-1185">Reference proteome</keyword>
<evidence type="ECO:0000256" key="3">
    <source>
        <dbReference type="ARBA" id="ARBA00022989"/>
    </source>
</evidence>
<evidence type="ECO:0000256" key="4">
    <source>
        <dbReference type="ARBA" id="ARBA00023136"/>
    </source>
</evidence>
<evidence type="ECO:0000256" key="5">
    <source>
        <dbReference type="SAM" id="MobiDB-lite"/>
    </source>
</evidence>
<dbReference type="PANTHER" id="PTHR43310:SF2">
    <property type="entry name" value="SLC26A_SULP TRANSPORTER DOMAIN-CONTAINING PROTEIN"/>
    <property type="match status" value="1"/>
</dbReference>
<comment type="subcellular location">
    <subcellularLocation>
        <location evidence="1">Membrane</location>
        <topology evidence="1">Multi-pass membrane protein</topology>
    </subcellularLocation>
</comment>
<feature type="transmembrane region" description="Helical" evidence="6">
    <location>
        <begin position="114"/>
        <end position="141"/>
    </location>
</feature>
<dbReference type="PROSITE" id="PS50042">
    <property type="entry name" value="CNMP_BINDING_3"/>
    <property type="match status" value="1"/>
</dbReference>
<dbReference type="InterPro" id="IPR011547">
    <property type="entry name" value="SLC26A/SulP_dom"/>
</dbReference>
<feature type="transmembrane region" description="Helical" evidence="6">
    <location>
        <begin position="247"/>
        <end position="267"/>
    </location>
</feature>
<evidence type="ECO:0000259" key="7">
    <source>
        <dbReference type="PROSITE" id="PS50042"/>
    </source>
</evidence>
<feature type="transmembrane region" description="Helical" evidence="6">
    <location>
        <begin position="410"/>
        <end position="432"/>
    </location>
</feature>
<evidence type="ECO:0000256" key="1">
    <source>
        <dbReference type="ARBA" id="ARBA00004141"/>
    </source>
</evidence>
<feature type="transmembrane region" description="Helical" evidence="6">
    <location>
        <begin position="288"/>
        <end position="306"/>
    </location>
</feature>
<organism evidence="8 9">
    <name type="scientific">Nitzschia inconspicua</name>
    <dbReference type="NCBI Taxonomy" id="303405"/>
    <lineage>
        <taxon>Eukaryota</taxon>
        <taxon>Sar</taxon>
        <taxon>Stramenopiles</taxon>
        <taxon>Ochrophyta</taxon>
        <taxon>Bacillariophyta</taxon>
        <taxon>Bacillariophyceae</taxon>
        <taxon>Bacillariophycidae</taxon>
        <taxon>Bacillariales</taxon>
        <taxon>Bacillariaceae</taxon>
        <taxon>Nitzschia</taxon>
    </lineage>
</organism>